<evidence type="ECO:0000256" key="1">
    <source>
        <dbReference type="SAM" id="Coils"/>
    </source>
</evidence>
<gene>
    <name evidence="3" type="ORF">HK100_006239</name>
</gene>
<reference evidence="3" key="1">
    <citation type="submission" date="2020-05" db="EMBL/GenBank/DDBJ databases">
        <title>Phylogenomic resolution of chytrid fungi.</title>
        <authorList>
            <person name="Stajich J.E."/>
            <person name="Amses K."/>
            <person name="Simmons R."/>
            <person name="Seto K."/>
            <person name="Myers J."/>
            <person name="Bonds A."/>
            <person name="Quandt C.A."/>
            <person name="Barry K."/>
            <person name="Liu P."/>
            <person name="Grigoriev I."/>
            <person name="Longcore J.E."/>
            <person name="James T.Y."/>
        </authorList>
    </citation>
    <scope>NUCLEOTIDE SEQUENCE</scope>
    <source>
        <strain evidence="3">JEL0513</strain>
    </source>
</reference>
<comment type="caution">
    <text evidence="3">The sequence shown here is derived from an EMBL/GenBank/DDBJ whole genome shotgun (WGS) entry which is preliminary data.</text>
</comment>
<sequence length="333" mass="38072">MDKTKCNGVIAYDVRENTTENRPIANSEMTGSRVKSNSDANDPDKTLTSIDTYTSDLFLALPEVDSDSLHKSSIIRLLKEELEIVKSQAKKSETCVNELQQENAALIDHLVTKENEWRTKLDSARSMISLKDAERDNVKRACTGISTFAALKYPQDVKVNPHFVYQRLVTERHSFLSVGCGNGSFEAALMQMRNDNFRWNQVKISSGPNSNAILDNAIPERVRIDDIDATNMTPLRRQDLPEFLFNFMKFASDVQTGGYVFVGITEIPRYFPSYKINKLVERVQRKGWYCLRYIDNGIMKHVIDYGYRHHSDSGHDISNLVQDDHVMLCFQKQ</sequence>
<feature type="compositionally biased region" description="Polar residues" evidence="2">
    <location>
        <begin position="27"/>
        <end position="46"/>
    </location>
</feature>
<evidence type="ECO:0000256" key="2">
    <source>
        <dbReference type="SAM" id="MobiDB-lite"/>
    </source>
</evidence>
<protein>
    <submittedName>
        <fullName evidence="3">Uncharacterized protein</fullName>
    </submittedName>
</protein>
<dbReference type="EMBL" id="JADGJH010000290">
    <property type="protein sequence ID" value="KAJ3131564.1"/>
    <property type="molecule type" value="Genomic_DNA"/>
</dbReference>
<feature type="coiled-coil region" evidence="1">
    <location>
        <begin position="82"/>
        <end position="116"/>
    </location>
</feature>
<dbReference type="AlphaFoldDB" id="A0AAD5T5A7"/>
<organism evidence="3 4">
    <name type="scientific">Physocladia obscura</name>
    <dbReference type="NCBI Taxonomy" id="109957"/>
    <lineage>
        <taxon>Eukaryota</taxon>
        <taxon>Fungi</taxon>
        <taxon>Fungi incertae sedis</taxon>
        <taxon>Chytridiomycota</taxon>
        <taxon>Chytridiomycota incertae sedis</taxon>
        <taxon>Chytridiomycetes</taxon>
        <taxon>Chytridiales</taxon>
        <taxon>Chytriomycetaceae</taxon>
        <taxon>Physocladia</taxon>
    </lineage>
</organism>
<evidence type="ECO:0000313" key="4">
    <source>
        <dbReference type="Proteomes" id="UP001211907"/>
    </source>
</evidence>
<evidence type="ECO:0000313" key="3">
    <source>
        <dbReference type="EMBL" id="KAJ3131564.1"/>
    </source>
</evidence>
<keyword evidence="1" id="KW-0175">Coiled coil</keyword>
<accession>A0AAD5T5A7</accession>
<keyword evidence="4" id="KW-1185">Reference proteome</keyword>
<feature type="region of interest" description="Disordered" evidence="2">
    <location>
        <begin position="19"/>
        <end position="46"/>
    </location>
</feature>
<proteinExistence type="predicted"/>
<dbReference type="Proteomes" id="UP001211907">
    <property type="component" value="Unassembled WGS sequence"/>
</dbReference>
<name>A0AAD5T5A7_9FUNG</name>